<dbReference type="Proteomes" id="UP000034854">
    <property type="component" value="Unassembled WGS sequence"/>
</dbReference>
<dbReference type="InterPro" id="IPR011990">
    <property type="entry name" value="TPR-like_helical_dom_sf"/>
</dbReference>
<gene>
    <name evidence="2" type="ORF">UU34_C0008G0033</name>
</gene>
<feature type="repeat" description="TPR" evidence="1">
    <location>
        <begin position="49"/>
        <end position="82"/>
    </location>
</feature>
<accession>A0A0G0UDJ1</accession>
<dbReference type="AlphaFoldDB" id="A0A0G0UDJ1"/>
<comment type="caution">
    <text evidence="2">The sequence shown here is derived from an EMBL/GenBank/DDBJ whole genome shotgun (WGS) entry which is preliminary data.</text>
</comment>
<name>A0A0G0UDJ1_9BACT</name>
<dbReference type="Gene3D" id="1.25.40.10">
    <property type="entry name" value="Tetratricopeptide repeat domain"/>
    <property type="match status" value="1"/>
</dbReference>
<dbReference type="PROSITE" id="PS50005">
    <property type="entry name" value="TPR"/>
    <property type="match status" value="1"/>
</dbReference>
<protein>
    <submittedName>
        <fullName evidence="2">Uncharacterized protein</fullName>
    </submittedName>
</protein>
<reference evidence="2 3" key="1">
    <citation type="journal article" date="2015" name="Nature">
        <title>rRNA introns, odd ribosomes, and small enigmatic genomes across a large radiation of phyla.</title>
        <authorList>
            <person name="Brown C.T."/>
            <person name="Hug L.A."/>
            <person name="Thomas B.C."/>
            <person name="Sharon I."/>
            <person name="Castelle C.J."/>
            <person name="Singh A."/>
            <person name="Wilkins M.J."/>
            <person name="Williams K.H."/>
            <person name="Banfield J.F."/>
        </authorList>
    </citation>
    <scope>NUCLEOTIDE SEQUENCE [LARGE SCALE GENOMIC DNA]</scope>
</reference>
<evidence type="ECO:0000313" key="2">
    <source>
        <dbReference type="EMBL" id="KKR87009.1"/>
    </source>
</evidence>
<sequence length="227" mass="25276">MLASQSKNLKEETNLETLTKLAIEAAVSSDWKQAEKINKKIISLDENDVEALNRLARAEVCEGNIKKAEKTYKKVVELDPYNIIAKKNLEKLTKIPKNNGYSNGNSYASNNGSTDGSFSNYFLYEPGKTKIIQLLNLAPPSTIAGLNCGQKLTMTLKKHSVCIANEQGIYLGALPDDLSHKLITFISGGNKYDVYVKFSTSKKLTVFIRETERSTKFENQPSFHTNS</sequence>
<dbReference type="InterPro" id="IPR019734">
    <property type="entry name" value="TPR_rpt"/>
</dbReference>
<dbReference type="EMBL" id="LCAG01000008">
    <property type="protein sequence ID" value="KKR87009.1"/>
    <property type="molecule type" value="Genomic_DNA"/>
</dbReference>
<evidence type="ECO:0000256" key="1">
    <source>
        <dbReference type="PROSITE-ProRule" id="PRU00339"/>
    </source>
</evidence>
<evidence type="ECO:0000313" key="3">
    <source>
        <dbReference type="Proteomes" id="UP000034854"/>
    </source>
</evidence>
<keyword evidence="1" id="KW-0802">TPR repeat</keyword>
<organism evidence="2 3">
    <name type="scientific">Candidatus Curtissbacteria bacterium GW2011_GWA1_41_11</name>
    <dbReference type="NCBI Taxonomy" id="1618409"/>
    <lineage>
        <taxon>Bacteria</taxon>
        <taxon>Candidatus Curtissiibacteriota</taxon>
    </lineage>
</organism>
<dbReference type="SMART" id="SM00028">
    <property type="entry name" value="TPR"/>
    <property type="match status" value="2"/>
</dbReference>
<proteinExistence type="predicted"/>
<dbReference type="SUPFAM" id="SSF48452">
    <property type="entry name" value="TPR-like"/>
    <property type="match status" value="1"/>
</dbReference>